<name>A0A915YHN6_9BACT</name>
<dbReference type="Proteomes" id="UP001060919">
    <property type="component" value="Chromosome"/>
</dbReference>
<dbReference type="EMBL" id="AP026867">
    <property type="protein sequence ID" value="BDS13253.1"/>
    <property type="molecule type" value="Genomic_DNA"/>
</dbReference>
<accession>A0A915YHN6</accession>
<proteinExistence type="predicted"/>
<sequence>MKRYTVLIFLLLGHTSFAQFSLEALIGTSLNMSIHRQYVSQINGPNFIAETHLAGGGLEVGFGGRLGFNDQLSFGLGLAYQYKGHEGNYIKSAYKNRTNSKYWFHLLVLPIDAQYTLPNQIGLHVGMEIATILAPWFNNTFLFYQNKAMAAALTGISYTKGRFRVELFYKHYFTPYMRQTIYLNNSNNDPVEFSDYNRFHDIQLRIAVRLFSLN</sequence>
<organism evidence="2 3">
    <name type="scientific">Aureispira anguillae</name>
    <dbReference type="NCBI Taxonomy" id="2864201"/>
    <lineage>
        <taxon>Bacteria</taxon>
        <taxon>Pseudomonadati</taxon>
        <taxon>Bacteroidota</taxon>
        <taxon>Saprospiria</taxon>
        <taxon>Saprospirales</taxon>
        <taxon>Saprospiraceae</taxon>
        <taxon>Aureispira</taxon>
    </lineage>
</organism>
<dbReference type="AlphaFoldDB" id="A0A915YHN6"/>
<keyword evidence="1" id="KW-0732">Signal</keyword>
<feature type="signal peptide" evidence="1">
    <location>
        <begin position="1"/>
        <end position="18"/>
    </location>
</feature>
<evidence type="ECO:0008006" key="4">
    <source>
        <dbReference type="Google" id="ProtNLM"/>
    </source>
</evidence>
<evidence type="ECO:0000313" key="2">
    <source>
        <dbReference type="EMBL" id="BDS13253.1"/>
    </source>
</evidence>
<gene>
    <name evidence="2" type="ORF">AsAng_0039830</name>
</gene>
<evidence type="ECO:0000256" key="1">
    <source>
        <dbReference type="SAM" id="SignalP"/>
    </source>
</evidence>
<feature type="chain" id="PRO_5036812332" description="Outer membrane protein beta-barrel domain-containing protein" evidence="1">
    <location>
        <begin position="19"/>
        <end position="214"/>
    </location>
</feature>
<keyword evidence="3" id="KW-1185">Reference proteome</keyword>
<evidence type="ECO:0000313" key="3">
    <source>
        <dbReference type="Proteomes" id="UP001060919"/>
    </source>
</evidence>
<reference evidence="2" key="1">
    <citation type="submission" date="2022-09" db="EMBL/GenBank/DDBJ databases">
        <title>Aureispira anguillicida sp. nov., isolated from Leptocephalus of Japanese eel Anguilla japonica.</title>
        <authorList>
            <person name="Yuasa K."/>
            <person name="Mekata T."/>
            <person name="Ikunari K."/>
        </authorList>
    </citation>
    <scope>NUCLEOTIDE SEQUENCE</scope>
    <source>
        <strain evidence="2">EL160426</strain>
    </source>
</reference>
<dbReference type="KEGG" id="aup:AsAng_0039830"/>
<dbReference type="RefSeq" id="WP_264788541.1">
    <property type="nucleotide sequence ID" value="NZ_AP026867.1"/>
</dbReference>
<protein>
    <recommendedName>
        <fullName evidence="4">Outer membrane protein beta-barrel domain-containing protein</fullName>
    </recommendedName>
</protein>